<feature type="region of interest" description="Disordered" evidence="1">
    <location>
        <begin position="39"/>
        <end position="73"/>
    </location>
</feature>
<protein>
    <submittedName>
        <fullName evidence="2">Uncharacterized protein</fullName>
    </submittedName>
</protein>
<dbReference type="EMBL" id="OZ034815">
    <property type="protein sequence ID" value="CAL1373143.1"/>
    <property type="molecule type" value="Genomic_DNA"/>
</dbReference>
<sequence length="94" mass="10012">MAAVAASLFYLVPIRRSTTFAGSSSDWCMGRWRWCGGGTGRPRGDAAREREGTLKGGGRGHEFGSGGEEFGKASDWEKQVVGKRFGAGSQPRGD</sequence>
<reference evidence="2 3" key="1">
    <citation type="submission" date="2024-04" db="EMBL/GenBank/DDBJ databases">
        <authorList>
            <person name="Fracassetti M."/>
        </authorList>
    </citation>
    <scope>NUCLEOTIDE SEQUENCE [LARGE SCALE GENOMIC DNA]</scope>
</reference>
<keyword evidence="3" id="KW-1185">Reference proteome</keyword>
<dbReference type="Proteomes" id="UP001497516">
    <property type="component" value="Chromosome 2"/>
</dbReference>
<evidence type="ECO:0000256" key="1">
    <source>
        <dbReference type="SAM" id="MobiDB-lite"/>
    </source>
</evidence>
<accession>A0AAV2DH08</accession>
<evidence type="ECO:0000313" key="2">
    <source>
        <dbReference type="EMBL" id="CAL1373143.1"/>
    </source>
</evidence>
<feature type="compositionally biased region" description="Basic and acidic residues" evidence="1">
    <location>
        <begin position="42"/>
        <end position="53"/>
    </location>
</feature>
<dbReference type="AlphaFoldDB" id="A0AAV2DH08"/>
<proteinExistence type="predicted"/>
<evidence type="ECO:0000313" key="3">
    <source>
        <dbReference type="Proteomes" id="UP001497516"/>
    </source>
</evidence>
<organism evidence="2 3">
    <name type="scientific">Linum trigynum</name>
    <dbReference type="NCBI Taxonomy" id="586398"/>
    <lineage>
        <taxon>Eukaryota</taxon>
        <taxon>Viridiplantae</taxon>
        <taxon>Streptophyta</taxon>
        <taxon>Embryophyta</taxon>
        <taxon>Tracheophyta</taxon>
        <taxon>Spermatophyta</taxon>
        <taxon>Magnoliopsida</taxon>
        <taxon>eudicotyledons</taxon>
        <taxon>Gunneridae</taxon>
        <taxon>Pentapetalae</taxon>
        <taxon>rosids</taxon>
        <taxon>fabids</taxon>
        <taxon>Malpighiales</taxon>
        <taxon>Linaceae</taxon>
        <taxon>Linum</taxon>
    </lineage>
</organism>
<name>A0AAV2DH08_9ROSI</name>
<gene>
    <name evidence="2" type="ORF">LTRI10_LOCUS15091</name>
</gene>